<gene>
    <name evidence="29" type="ORF">DYU05_11805</name>
</gene>
<evidence type="ECO:0000256" key="19">
    <source>
        <dbReference type="ARBA" id="ARBA00023027"/>
    </source>
</evidence>
<dbReference type="InterPro" id="IPR054352">
    <property type="entry name" value="ACT_Aspartokinase"/>
</dbReference>
<dbReference type="SUPFAM" id="SSF53633">
    <property type="entry name" value="Carbamate kinase-like"/>
    <property type="match status" value="1"/>
</dbReference>
<dbReference type="InterPro" id="IPR019811">
    <property type="entry name" value="HDH_CS"/>
</dbReference>
<reference evidence="29 30" key="1">
    <citation type="submission" date="2018-08" db="EMBL/GenBank/DDBJ databases">
        <title>Mucilaginibacter terrae sp. nov., isolated from manganese diggings.</title>
        <authorList>
            <person name="Huang Y."/>
            <person name="Zhou Z."/>
        </authorList>
    </citation>
    <scope>NUCLEOTIDE SEQUENCE [LARGE SCALE GENOMIC DNA]</scope>
    <source>
        <strain evidence="29 30">ZH6</strain>
    </source>
</reference>
<dbReference type="PANTHER" id="PTHR43070:SF5">
    <property type="entry name" value="HOMOSERINE DEHYDROGENASE"/>
    <property type="match status" value="1"/>
</dbReference>
<dbReference type="Gene3D" id="3.30.2130.10">
    <property type="entry name" value="VC0802-like"/>
    <property type="match status" value="1"/>
</dbReference>
<dbReference type="PROSITE" id="PS00324">
    <property type="entry name" value="ASPARTOKINASE"/>
    <property type="match status" value="1"/>
</dbReference>
<dbReference type="Pfam" id="PF00696">
    <property type="entry name" value="AA_kinase"/>
    <property type="match status" value="1"/>
</dbReference>
<keyword evidence="22" id="KW-0486">Methionine biosynthesis</keyword>
<dbReference type="PIRSF" id="PIRSF000727">
    <property type="entry name" value="ThrA"/>
    <property type="match status" value="1"/>
</dbReference>
<evidence type="ECO:0000256" key="6">
    <source>
        <dbReference type="ARBA" id="ARBA00005139"/>
    </source>
</evidence>
<dbReference type="InterPro" id="IPR001342">
    <property type="entry name" value="HDH_cat"/>
</dbReference>
<dbReference type="UniPathway" id="UPA00051">
    <property type="reaction ID" value="UER00462"/>
</dbReference>
<dbReference type="Gene3D" id="3.40.1160.10">
    <property type="entry name" value="Acetylglutamate kinase-like"/>
    <property type="match status" value="1"/>
</dbReference>
<evidence type="ECO:0000256" key="18">
    <source>
        <dbReference type="ARBA" id="ARBA00023002"/>
    </source>
</evidence>
<dbReference type="SUPFAM" id="SSF55347">
    <property type="entry name" value="Glyceraldehyde-3-phosphate dehydrogenase-like, C-terminal domain"/>
    <property type="match status" value="1"/>
</dbReference>
<dbReference type="RefSeq" id="WP_117383987.1">
    <property type="nucleotide sequence ID" value="NZ_QWDE01000002.1"/>
</dbReference>
<dbReference type="CDD" id="cd04243">
    <property type="entry name" value="AAK_AK-HSDH-like"/>
    <property type="match status" value="1"/>
</dbReference>
<dbReference type="Pfam" id="PF22468">
    <property type="entry name" value="ACT_9"/>
    <property type="match status" value="2"/>
</dbReference>
<evidence type="ECO:0000256" key="16">
    <source>
        <dbReference type="ARBA" id="ARBA00022840"/>
    </source>
</evidence>
<dbReference type="InterPro" id="IPR036393">
    <property type="entry name" value="AceGlu_kinase-like_sf"/>
</dbReference>
<evidence type="ECO:0000256" key="24">
    <source>
        <dbReference type="ARBA" id="ARBA00044938"/>
    </source>
</evidence>
<comment type="cofactor">
    <cofactor evidence="1">
        <name>a metal cation</name>
        <dbReference type="ChEBI" id="CHEBI:25213"/>
    </cofactor>
</comment>
<dbReference type="GO" id="GO:0050661">
    <property type="term" value="F:NADP binding"/>
    <property type="evidence" value="ECO:0007669"/>
    <property type="project" value="InterPro"/>
</dbReference>
<dbReference type="Proteomes" id="UP000260823">
    <property type="component" value="Unassembled WGS sequence"/>
</dbReference>
<evidence type="ECO:0000256" key="15">
    <source>
        <dbReference type="ARBA" id="ARBA00022777"/>
    </source>
</evidence>
<proteinExistence type="inferred from homology"/>
<dbReference type="FunFam" id="3.30.360.10:FF:000006">
    <property type="entry name" value="Bifunctional aspartokinase/homoserine dehydrogenase"/>
    <property type="match status" value="1"/>
</dbReference>
<name>A0A3E2NRA3_9SPHI</name>
<keyword evidence="15 29" id="KW-0418">Kinase</keyword>
<comment type="pathway">
    <text evidence="6">Amino-acid biosynthesis; L-threonine biosynthesis; L-threonine from L-aspartate: step 1/5.</text>
</comment>
<comment type="catalytic activity">
    <reaction evidence="25">
        <text>L-aspartate + ATP = 4-phospho-L-aspartate + ADP</text>
        <dbReference type="Rhea" id="RHEA:23776"/>
        <dbReference type="ChEBI" id="CHEBI:29991"/>
        <dbReference type="ChEBI" id="CHEBI:30616"/>
        <dbReference type="ChEBI" id="CHEBI:57535"/>
        <dbReference type="ChEBI" id="CHEBI:456216"/>
        <dbReference type="EC" id="2.7.2.4"/>
    </reaction>
    <physiologicalReaction direction="left-to-right" evidence="25">
        <dbReference type="Rhea" id="RHEA:23777"/>
    </physiologicalReaction>
</comment>
<evidence type="ECO:0000256" key="23">
    <source>
        <dbReference type="ARBA" id="ARBA00023268"/>
    </source>
</evidence>
<dbReference type="AlphaFoldDB" id="A0A3E2NRA3"/>
<keyword evidence="21" id="KW-0457">Lysine biosynthesis</keyword>
<comment type="pathway">
    <text evidence="4">Amino-acid biosynthesis; L-threonine biosynthesis; L-threonine from L-aspartate: step 3/5.</text>
</comment>
<evidence type="ECO:0000256" key="5">
    <source>
        <dbReference type="ARBA" id="ARBA00005062"/>
    </source>
</evidence>
<comment type="catalytic activity">
    <reaction evidence="27">
        <text>L-homoserine + NAD(+) = L-aspartate 4-semialdehyde + NADH + H(+)</text>
        <dbReference type="Rhea" id="RHEA:15757"/>
        <dbReference type="ChEBI" id="CHEBI:15378"/>
        <dbReference type="ChEBI" id="CHEBI:57476"/>
        <dbReference type="ChEBI" id="CHEBI:57540"/>
        <dbReference type="ChEBI" id="CHEBI:57945"/>
        <dbReference type="ChEBI" id="CHEBI:537519"/>
        <dbReference type="EC" id="1.1.1.3"/>
    </reaction>
    <physiologicalReaction direction="right-to-left" evidence="27">
        <dbReference type="Rhea" id="RHEA:15759"/>
    </physiologicalReaction>
</comment>
<keyword evidence="30" id="KW-1185">Reference proteome</keyword>
<dbReference type="CDD" id="cd04922">
    <property type="entry name" value="ACT_AKi-HSDH-ThrA_2"/>
    <property type="match status" value="1"/>
</dbReference>
<dbReference type="GO" id="GO:0005524">
    <property type="term" value="F:ATP binding"/>
    <property type="evidence" value="ECO:0007669"/>
    <property type="project" value="UniProtKB-KW"/>
</dbReference>
<comment type="pathway">
    <text evidence="5">Amino-acid biosynthesis; L-methionine biosynthesis via de novo pathway; L-homoserine from L-aspartate: step 3/3.</text>
</comment>
<dbReference type="InterPro" id="IPR045865">
    <property type="entry name" value="ACT-like_dom_sf"/>
</dbReference>
<keyword evidence="23" id="KW-0511">Multifunctional enzyme</keyword>
<evidence type="ECO:0000259" key="28">
    <source>
        <dbReference type="PROSITE" id="PS51671"/>
    </source>
</evidence>
<keyword evidence="20" id="KW-0915">Sodium</keyword>
<dbReference type="InterPro" id="IPR002912">
    <property type="entry name" value="ACT_dom"/>
</dbReference>
<dbReference type="SUPFAM" id="SSF51735">
    <property type="entry name" value="NAD(P)-binding Rossmann-fold domains"/>
    <property type="match status" value="1"/>
</dbReference>
<dbReference type="OrthoDB" id="9799110at2"/>
<evidence type="ECO:0000256" key="26">
    <source>
        <dbReference type="ARBA" id="ARBA00048841"/>
    </source>
</evidence>
<dbReference type="GO" id="GO:0009089">
    <property type="term" value="P:lysine biosynthetic process via diaminopimelate"/>
    <property type="evidence" value="ECO:0007669"/>
    <property type="project" value="UniProtKB-UniPathway"/>
</dbReference>
<keyword evidence="19" id="KW-0520">NAD</keyword>
<dbReference type="SUPFAM" id="SSF55021">
    <property type="entry name" value="ACT-like"/>
    <property type="match status" value="2"/>
</dbReference>
<comment type="similarity">
    <text evidence="8">In the N-terminal section; belongs to the aspartokinase family.</text>
</comment>
<dbReference type="Gene3D" id="3.30.360.10">
    <property type="entry name" value="Dihydrodipicolinate Reductase, domain 2"/>
    <property type="match status" value="1"/>
</dbReference>
<evidence type="ECO:0000256" key="21">
    <source>
        <dbReference type="ARBA" id="ARBA00023154"/>
    </source>
</evidence>
<sequence>MKVLKFGGTSVGSVSSIQTLLEILKEENSNESKPVVVLSAMSGITNLLISMAEGAAQGEEFTAQLAELEKRHFDVVKALLDIQNQNPAYTRLKIHFNQLEELLQGVLTLRELTAKTRDQIVSFGERCSTLMISKIAAQHFPEALFVDASELIKTDSSFGQAKVNLELTDLLVQSFCSENSDKLLFVTGFIAGNDAGQITTLGRGGSDYTAAILGSALNAEEIQIWTDVNGMMTADPRMVKKAFPLEELSYTEAMELSYFGAKVIYPPTMIPAFLKRIPIVIKNTFEPAFPGTVIRHDCKSSSLPIKGISSINNISILSLEGSGMVGRSGFSGRLFSLLAREQINIILITQSSSEHSITFAVQPQDVQKAKQLIEAEFELELLANKLEPLVVEANQAILAIVGENMKQTPGVSGKLFHALGRNGINVRAIAQGSSEYNISVIISSYDLAKALNAVHDAFFIELTKTLHAFCLGTGNIGKTLFNQLNAHKEYLEKNNGIQVKIAGISNTRKMLFNSDGLSLDSWEQELADSMHGADLAGFVEKMKEMNLPNCVFIDNTASPKPISFYEDVFKANISVVTCNKIGNSASFEQYKTFRDTARKHGVDFFYETNVGAGLPIIRTLKDLMSSGDRVKRIEAILSGTISFIFNYFKGDANFYDVVKEAQDKGYTEPDPRDDLSGRDFMRKMLILARDAGYEMEEADVQIDNILPQPCLEAKTVEDFYAALKSEDAFFADLKKQAEKEKKVLRYIGKLEDGKASITLQMVDESHPFYMLSGSDNIISFTTDRYKDRPLVVKGPGAGAEVTAAGVFADLINVGAN</sequence>
<evidence type="ECO:0000256" key="20">
    <source>
        <dbReference type="ARBA" id="ARBA00023053"/>
    </source>
</evidence>
<dbReference type="PROSITE" id="PS51671">
    <property type="entry name" value="ACT"/>
    <property type="match status" value="2"/>
</dbReference>
<evidence type="ECO:0000256" key="25">
    <source>
        <dbReference type="ARBA" id="ARBA00048561"/>
    </source>
</evidence>
<dbReference type="Pfam" id="PF00742">
    <property type="entry name" value="Homoserine_dh"/>
    <property type="match status" value="1"/>
</dbReference>
<comment type="function">
    <text evidence="24">Bifunctional aspartate kinase and homoserine dehydrogenase that catalyzes the first and the third steps toward the synthesis of lysine, methionine and threonine from aspartate.</text>
</comment>
<dbReference type="GO" id="GO:0009090">
    <property type="term" value="P:homoserine biosynthetic process"/>
    <property type="evidence" value="ECO:0007669"/>
    <property type="project" value="UniProtKB-ARBA"/>
</dbReference>
<dbReference type="CDD" id="cd04921">
    <property type="entry name" value="ACT_AKi-HSDH-ThrA-like_1"/>
    <property type="match status" value="1"/>
</dbReference>
<evidence type="ECO:0000256" key="14">
    <source>
        <dbReference type="ARBA" id="ARBA00022741"/>
    </source>
</evidence>
<dbReference type="GO" id="GO:0046872">
    <property type="term" value="F:metal ion binding"/>
    <property type="evidence" value="ECO:0007669"/>
    <property type="project" value="UniProtKB-KW"/>
</dbReference>
<evidence type="ECO:0000256" key="3">
    <source>
        <dbReference type="ARBA" id="ARBA00004986"/>
    </source>
</evidence>
<dbReference type="UniPathway" id="UPA00050">
    <property type="reaction ID" value="UER00063"/>
</dbReference>
<comment type="catalytic activity">
    <reaction evidence="26">
        <text>L-homoserine + NADP(+) = L-aspartate 4-semialdehyde + NADPH + H(+)</text>
        <dbReference type="Rhea" id="RHEA:15761"/>
        <dbReference type="ChEBI" id="CHEBI:15378"/>
        <dbReference type="ChEBI" id="CHEBI:57476"/>
        <dbReference type="ChEBI" id="CHEBI:57783"/>
        <dbReference type="ChEBI" id="CHEBI:58349"/>
        <dbReference type="ChEBI" id="CHEBI:537519"/>
        <dbReference type="EC" id="1.1.1.3"/>
    </reaction>
    <physiologicalReaction direction="right-to-left" evidence="26">
        <dbReference type="Rhea" id="RHEA:15763"/>
    </physiologicalReaction>
</comment>
<dbReference type="InterPro" id="IPR018042">
    <property type="entry name" value="Aspartate_kinase_CS"/>
</dbReference>
<dbReference type="GO" id="GO:0004412">
    <property type="term" value="F:homoserine dehydrogenase activity"/>
    <property type="evidence" value="ECO:0007669"/>
    <property type="project" value="UniProtKB-EC"/>
</dbReference>
<dbReference type="NCBIfam" id="NF006959">
    <property type="entry name" value="PRK09436.1"/>
    <property type="match status" value="1"/>
</dbReference>
<evidence type="ECO:0000256" key="8">
    <source>
        <dbReference type="ARBA" id="ARBA00010046"/>
    </source>
</evidence>
<evidence type="ECO:0000256" key="4">
    <source>
        <dbReference type="ARBA" id="ARBA00005056"/>
    </source>
</evidence>
<dbReference type="NCBIfam" id="TIGR00657">
    <property type="entry name" value="asp_kinases"/>
    <property type="match status" value="1"/>
</dbReference>
<dbReference type="PANTHER" id="PTHR43070">
    <property type="match status" value="1"/>
</dbReference>
<dbReference type="InterPro" id="IPR042199">
    <property type="entry name" value="AsparK_Bifunc_asparK/hSer_DH"/>
</dbReference>
<keyword evidence="14" id="KW-0547">Nucleotide-binding</keyword>
<dbReference type="PROSITE" id="PS01042">
    <property type="entry name" value="HOMOSER_DHGENASE"/>
    <property type="match status" value="1"/>
</dbReference>
<dbReference type="GO" id="GO:0009088">
    <property type="term" value="P:threonine biosynthetic process"/>
    <property type="evidence" value="ECO:0007669"/>
    <property type="project" value="UniProtKB-UniPathway"/>
</dbReference>
<comment type="similarity">
    <text evidence="7">In the C-terminal section; belongs to the homoserine dehydrogenase family.</text>
</comment>
<keyword evidence="18 29" id="KW-0560">Oxidoreductase</keyword>
<dbReference type="GO" id="GO:0004072">
    <property type="term" value="F:aspartate kinase activity"/>
    <property type="evidence" value="ECO:0007669"/>
    <property type="project" value="UniProtKB-EC"/>
</dbReference>
<evidence type="ECO:0000256" key="17">
    <source>
        <dbReference type="ARBA" id="ARBA00022857"/>
    </source>
</evidence>
<evidence type="ECO:0000256" key="22">
    <source>
        <dbReference type="ARBA" id="ARBA00023167"/>
    </source>
</evidence>
<evidence type="ECO:0000256" key="11">
    <source>
        <dbReference type="ARBA" id="ARBA00022679"/>
    </source>
</evidence>
<evidence type="ECO:0000313" key="29">
    <source>
        <dbReference type="EMBL" id="RFZ83517.1"/>
    </source>
</evidence>
<keyword evidence="13" id="KW-0479">Metal-binding</keyword>
<keyword evidence="10" id="KW-0028">Amino-acid biosynthesis</keyword>
<dbReference type="InterPro" id="IPR036291">
    <property type="entry name" value="NAD(P)-bd_dom_sf"/>
</dbReference>
<accession>A0A3E2NRA3</accession>
<evidence type="ECO:0000256" key="13">
    <source>
        <dbReference type="ARBA" id="ARBA00022723"/>
    </source>
</evidence>
<dbReference type="InterPro" id="IPR001048">
    <property type="entry name" value="Asp/Glu/Uridylate_kinase"/>
</dbReference>
<comment type="pathway">
    <text evidence="3">Amino-acid biosynthesis; L-methionine biosynthesis via de novo pathway; L-homoserine from L-aspartate: step 1/3.</text>
</comment>
<feature type="domain" description="ACT" evidence="28">
    <location>
        <begin position="319"/>
        <end position="393"/>
    </location>
</feature>
<dbReference type="InterPro" id="IPR011147">
    <property type="entry name" value="Bifunc_Aspkin/hSer_DH"/>
</dbReference>
<dbReference type="Gene3D" id="1.20.120.1320">
    <property type="entry name" value="Aspartokinase, catalytic domain"/>
    <property type="match status" value="1"/>
</dbReference>
<dbReference type="EC" id="1.1.1.3" evidence="29"/>
<evidence type="ECO:0000256" key="10">
    <source>
        <dbReference type="ARBA" id="ARBA00022605"/>
    </source>
</evidence>
<dbReference type="FunFam" id="3.30.2130.10:FF:000001">
    <property type="entry name" value="Bifunctional aspartokinase/homoserine dehydrogenase"/>
    <property type="match status" value="1"/>
</dbReference>
<dbReference type="GO" id="GO:0009086">
    <property type="term" value="P:methionine biosynthetic process"/>
    <property type="evidence" value="ECO:0007669"/>
    <property type="project" value="UniProtKB-KW"/>
</dbReference>
<keyword evidence="16" id="KW-0067">ATP-binding</keyword>
<dbReference type="InterPro" id="IPR049638">
    <property type="entry name" value="AK-HD"/>
</dbReference>
<dbReference type="EMBL" id="QWDE01000002">
    <property type="protein sequence ID" value="RFZ83517.1"/>
    <property type="molecule type" value="Genomic_DNA"/>
</dbReference>
<dbReference type="Gene3D" id="3.40.50.720">
    <property type="entry name" value="NAD(P)-binding Rossmann-like Domain"/>
    <property type="match status" value="1"/>
</dbReference>
<evidence type="ECO:0000256" key="9">
    <source>
        <dbReference type="ARBA" id="ARBA00011881"/>
    </source>
</evidence>
<keyword evidence="12" id="KW-0791">Threonine biosynthesis</keyword>
<keyword evidence="11 29" id="KW-0808">Transferase</keyword>
<keyword evidence="17" id="KW-0521">NADP</keyword>
<evidence type="ECO:0000256" key="1">
    <source>
        <dbReference type="ARBA" id="ARBA00001920"/>
    </source>
</evidence>
<dbReference type="Pfam" id="PF03447">
    <property type="entry name" value="NAD_binding_3"/>
    <property type="match status" value="1"/>
</dbReference>
<evidence type="ECO:0000313" key="30">
    <source>
        <dbReference type="Proteomes" id="UP000260823"/>
    </source>
</evidence>
<dbReference type="UniPathway" id="UPA00034">
    <property type="reaction ID" value="UER00015"/>
</dbReference>
<evidence type="ECO:0000256" key="12">
    <source>
        <dbReference type="ARBA" id="ARBA00022697"/>
    </source>
</evidence>
<comment type="caution">
    <text evidence="29">The sequence shown here is derived from an EMBL/GenBank/DDBJ whole genome shotgun (WGS) entry which is preliminary data.</text>
</comment>
<protein>
    <submittedName>
        <fullName evidence="29">Bifunctional aspartate kinase/homoserine dehydrogenase I</fullName>
        <ecNumber evidence="29">1.1.1.3</ecNumber>
        <ecNumber evidence="29">2.7.2.4</ecNumber>
    </submittedName>
</protein>
<dbReference type="EC" id="2.7.2.4" evidence="29"/>
<dbReference type="InterPro" id="IPR005106">
    <property type="entry name" value="Asp/hSer_DH_NAD-bd"/>
</dbReference>
<comment type="pathway">
    <text evidence="2">Amino-acid biosynthesis; L-lysine biosynthesis via DAP pathway; (S)-tetrahydrodipicolinate from L-aspartate: step 1/4.</text>
</comment>
<comment type="subunit">
    <text evidence="9">Homotetramer.</text>
</comment>
<evidence type="ECO:0000256" key="2">
    <source>
        <dbReference type="ARBA" id="ARBA00004766"/>
    </source>
</evidence>
<feature type="domain" description="ACT" evidence="28">
    <location>
        <begin position="400"/>
        <end position="478"/>
    </location>
</feature>
<evidence type="ECO:0000256" key="27">
    <source>
        <dbReference type="ARBA" id="ARBA00049031"/>
    </source>
</evidence>
<organism evidence="29 30">
    <name type="scientific">Mucilaginibacter terrenus</name>
    <dbReference type="NCBI Taxonomy" id="2482727"/>
    <lineage>
        <taxon>Bacteria</taxon>
        <taxon>Pseudomonadati</taxon>
        <taxon>Bacteroidota</taxon>
        <taxon>Sphingobacteriia</taxon>
        <taxon>Sphingobacteriales</taxon>
        <taxon>Sphingobacteriaceae</taxon>
        <taxon>Mucilaginibacter</taxon>
    </lineage>
</organism>
<evidence type="ECO:0000256" key="7">
    <source>
        <dbReference type="ARBA" id="ARBA00007952"/>
    </source>
</evidence>
<dbReference type="InterPro" id="IPR001341">
    <property type="entry name" value="Asp_kinase"/>
</dbReference>